<reference evidence="2" key="1">
    <citation type="submission" date="2016-10" db="EMBL/GenBank/DDBJ databases">
        <authorList>
            <person name="Varghese N."/>
        </authorList>
    </citation>
    <scope>NUCLEOTIDE SEQUENCE [LARGE SCALE GENOMIC DNA]</scope>
    <source>
        <strain evidence="2">DSM 17980</strain>
    </source>
</reference>
<dbReference type="EMBL" id="FPBV01000012">
    <property type="protein sequence ID" value="SFU90194.1"/>
    <property type="molecule type" value="Genomic_DNA"/>
</dbReference>
<dbReference type="Proteomes" id="UP000183508">
    <property type="component" value="Unassembled WGS sequence"/>
</dbReference>
<name>A0A1I7JYE7_9BACL</name>
<sequence length="125" mass="14587">MVTGHSGIHMMIREAAHRFVKVYRYRLRPNAWNDYVTIQAQAAEVYRQFVDYRAIYLRSNQDSSEIIELNFFPDEESYHAAIESVNQEPLIHSLFAKFKEVMAEGTEIDEQEYTQVLLHLSSGSV</sequence>
<gene>
    <name evidence="1" type="ORF">SAMN05421543_112114</name>
</gene>
<evidence type="ECO:0000313" key="2">
    <source>
        <dbReference type="Proteomes" id="UP000183508"/>
    </source>
</evidence>
<keyword evidence="2" id="KW-1185">Reference proteome</keyword>
<organism evidence="1 2">
    <name type="scientific">Alicyclobacillus macrosporangiidus</name>
    <dbReference type="NCBI Taxonomy" id="392015"/>
    <lineage>
        <taxon>Bacteria</taxon>
        <taxon>Bacillati</taxon>
        <taxon>Bacillota</taxon>
        <taxon>Bacilli</taxon>
        <taxon>Bacillales</taxon>
        <taxon>Alicyclobacillaceae</taxon>
        <taxon>Alicyclobacillus</taxon>
    </lineage>
</organism>
<evidence type="ECO:0000313" key="1">
    <source>
        <dbReference type="EMBL" id="SFU90194.1"/>
    </source>
</evidence>
<proteinExistence type="predicted"/>
<dbReference type="AlphaFoldDB" id="A0A1I7JYE7"/>
<protein>
    <submittedName>
        <fullName evidence="1">Uncharacterized protein</fullName>
    </submittedName>
</protein>
<accession>A0A1I7JYE7</accession>